<sequence length="239" mass="25794">MIRELLPPWVVAVETGEDPADAWLYPQEAAVVRGAVDARRREFTTVRHCARAALRELGVERRPLLPGPRGAPLWPPGVVGSMTHCAGLRAAAVSLRRHAASIGIDAEPGEPVPPGILRAIASPREQRHVDDLLERIPGVRWDRLLFSAKEAVYKAWFPLTGRRLDFPDASVEFDPGTGTFLARTAVTGGREPRYFSGRWGAGSGLLATVVTVPAWRVRPEVSARGAGEEAGQGRAGAHA</sequence>
<dbReference type="PANTHER" id="PTHR38096">
    <property type="entry name" value="ENTEROBACTIN SYNTHASE COMPONENT D"/>
    <property type="match status" value="1"/>
</dbReference>
<reference evidence="6 7" key="1">
    <citation type="submission" date="2020-08" db="EMBL/GenBank/DDBJ databases">
        <title>Sequencing the genomes of 1000 actinobacteria strains.</title>
        <authorList>
            <person name="Klenk H.-P."/>
        </authorList>
    </citation>
    <scope>NUCLEOTIDE SEQUENCE [LARGE SCALE GENOMIC DNA]</scope>
    <source>
        <strain evidence="6 7">DSM 44936</strain>
    </source>
</reference>
<accession>A0A7X0II22</accession>
<evidence type="ECO:0000259" key="4">
    <source>
        <dbReference type="Pfam" id="PF01648"/>
    </source>
</evidence>
<keyword evidence="3" id="KW-0479">Metal-binding</keyword>
<dbReference type="RefSeq" id="WP_184984614.1">
    <property type="nucleotide sequence ID" value="NZ_BAAALO010000003.1"/>
</dbReference>
<name>A0A7X0II22_9ACTN</name>
<dbReference type="InterPro" id="IPR008278">
    <property type="entry name" value="4-PPantetheinyl_Trfase_dom"/>
</dbReference>
<evidence type="ECO:0000256" key="3">
    <source>
        <dbReference type="PIRSR" id="PIRSR603542-2"/>
    </source>
</evidence>
<feature type="binding site" evidence="2">
    <location>
        <position position="154"/>
    </location>
    <ligand>
        <name>CoA</name>
        <dbReference type="ChEBI" id="CHEBI:57287"/>
    </ligand>
</feature>
<feature type="binding site" evidence="2">
    <location>
        <position position="105"/>
    </location>
    <ligand>
        <name>CoA</name>
        <dbReference type="ChEBI" id="CHEBI:57287"/>
    </ligand>
</feature>
<dbReference type="GO" id="GO:0009366">
    <property type="term" value="C:enterobactin synthetase complex"/>
    <property type="evidence" value="ECO:0007669"/>
    <property type="project" value="InterPro"/>
</dbReference>
<dbReference type="GO" id="GO:0008897">
    <property type="term" value="F:holo-[acyl-carrier-protein] synthase activity"/>
    <property type="evidence" value="ECO:0007669"/>
    <property type="project" value="InterPro"/>
</dbReference>
<evidence type="ECO:0000256" key="1">
    <source>
        <dbReference type="ARBA" id="ARBA00022679"/>
    </source>
</evidence>
<protein>
    <submittedName>
        <fullName evidence="6">4'-phosphopantetheinyl transferase EntD</fullName>
    </submittedName>
</protein>
<dbReference type="AlphaFoldDB" id="A0A7X0II22"/>
<feature type="binding site" evidence="3">
    <location>
        <position position="105"/>
    </location>
    <ligand>
        <name>Mg(2+)</name>
        <dbReference type="ChEBI" id="CHEBI:18420"/>
    </ligand>
</feature>
<gene>
    <name evidence="6" type="ORF">BJ992_004791</name>
</gene>
<feature type="binding site" evidence="2">
    <location>
        <position position="47"/>
    </location>
    <ligand>
        <name>CoA</name>
        <dbReference type="ChEBI" id="CHEBI:57287"/>
    </ligand>
</feature>
<keyword evidence="1 6" id="KW-0808">Transferase</keyword>
<evidence type="ECO:0000313" key="7">
    <source>
        <dbReference type="Proteomes" id="UP000555564"/>
    </source>
</evidence>
<comment type="caution">
    <text evidence="6">The sequence shown here is derived from an EMBL/GenBank/DDBJ whole genome shotgun (WGS) entry which is preliminary data.</text>
</comment>
<dbReference type="GO" id="GO:0005886">
    <property type="term" value="C:plasma membrane"/>
    <property type="evidence" value="ECO:0007669"/>
    <property type="project" value="TreeGrafter"/>
</dbReference>
<evidence type="ECO:0000259" key="5">
    <source>
        <dbReference type="Pfam" id="PF17837"/>
    </source>
</evidence>
<dbReference type="InterPro" id="IPR003542">
    <property type="entry name" value="Enbac_synth_compD-like"/>
</dbReference>
<feature type="domain" description="4'-phosphopantetheinyl transferase N-terminal" evidence="5">
    <location>
        <begin position="28"/>
        <end position="94"/>
    </location>
</feature>
<dbReference type="InterPro" id="IPR037143">
    <property type="entry name" value="4-PPantetheinyl_Trfase_dom_sf"/>
</dbReference>
<feature type="binding site" evidence="2">
    <location>
        <position position="39"/>
    </location>
    <ligand>
        <name>CoA</name>
        <dbReference type="ChEBI" id="CHEBI:57287"/>
    </ligand>
</feature>
<dbReference type="GO" id="GO:0009239">
    <property type="term" value="P:enterobactin biosynthetic process"/>
    <property type="evidence" value="ECO:0007669"/>
    <property type="project" value="InterPro"/>
</dbReference>
<feature type="binding site" evidence="3">
    <location>
        <position position="106"/>
    </location>
    <ligand>
        <name>Mg(2+)</name>
        <dbReference type="ChEBI" id="CHEBI:18420"/>
    </ligand>
</feature>
<feature type="binding site" evidence="2">
    <location>
        <begin position="83"/>
        <end position="84"/>
    </location>
    <ligand>
        <name>CoA</name>
        <dbReference type="ChEBI" id="CHEBI:57287"/>
    </ligand>
</feature>
<evidence type="ECO:0000256" key="2">
    <source>
        <dbReference type="PIRSR" id="PIRSR603542-1"/>
    </source>
</evidence>
<feature type="binding site" evidence="2">
    <location>
        <position position="150"/>
    </location>
    <ligand>
        <name>CoA</name>
        <dbReference type="ChEBI" id="CHEBI:57287"/>
    </ligand>
</feature>
<dbReference type="Pfam" id="PF01648">
    <property type="entry name" value="ACPS"/>
    <property type="match status" value="1"/>
</dbReference>
<dbReference type="EMBL" id="JACHIU010000001">
    <property type="protein sequence ID" value="MBB6475360.1"/>
    <property type="molecule type" value="Genomic_DNA"/>
</dbReference>
<feature type="domain" description="4'-phosphopantetheinyl transferase" evidence="4">
    <location>
        <begin position="101"/>
        <end position="182"/>
    </location>
</feature>
<feature type="binding site" evidence="2">
    <location>
        <position position="164"/>
    </location>
    <ligand>
        <name>CoA</name>
        <dbReference type="ChEBI" id="CHEBI:57287"/>
    </ligand>
</feature>
<feature type="binding site" evidence="3">
    <location>
        <position position="107"/>
    </location>
    <ligand>
        <name>Mg(2+)</name>
        <dbReference type="ChEBI" id="CHEBI:18420"/>
    </ligand>
</feature>
<proteinExistence type="predicted"/>
<dbReference type="PRINTS" id="PR01399">
    <property type="entry name" value="ENTSNTHTASED"/>
</dbReference>
<organism evidence="6 7">
    <name type="scientific">Sphaerisporangium rubeum</name>
    <dbReference type="NCBI Taxonomy" id="321317"/>
    <lineage>
        <taxon>Bacteria</taxon>
        <taxon>Bacillati</taxon>
        <taxon>Actinomycetota</taxon>
        <taxon>Actinomycetes</taxon>
        <taxon>Streptosporangiales</taxon>
        <taxon>Streptosporangiaceae</taxon>
        <taxon>Sphaerisporangium</taxon>
    </lineage>
</organism>
<evidence type="ECO:0000313" key="6">
    <source>
        <dbReference type="EMBL" id="MBB6475360.1"/>
    </source>
</evidence>
<comment type="cofactor">
    <cofactor evidence="3">
        <name>Mg(2+)</name>
        <dbReference type="ChEBI" id="CHEBI:18420"/>
    </cofactor>
</comment>
<dbReference type="SUPFAM" id="SSF56214">
    <property type="entry name" value="4'-phosphopantetheinyl transferase"/>
    <property type="match status" value="1"/>
</dbReference>
<dbReference type="Pfam" id="PF17837">
    <property type="entry name" value="4PPT_N"/>
    <property type="match status" value="1"/>
</dbReference>
<dbReference type="PANTHER" id="PTHR38096:SF1">
    <property type="entry name" value="ENTEROBACTIN SYNTHASE COMPONENT D"/>
    <property type="match status" value="1"/>
</dbReference>
<dbReference type="Gene3D" id="3.90.470.20">
    <property type="entry name" value="4'-phosphopantetheinyl transferase domain"/>
    <property type="match status" value="1"/>
</dbReference>
<dbReference type="InterPro" id="IPR041354">
    <property type="entry name" value="4PPT_N"/>
</dbReference>
<keyword evidence="3" id="KW-0460">Magnesium</keyword>
<dbReference type="Proteomes" id="UP000555564">
    <property type="component" value="Unassembled WGS sequence"/>
</dbReference>
<dbReference type="GO" id="GO:0000287">
    <property type="term" value="F:magnesium ion binding"/>
    <property type="evidence" value="ECO:0007669"/>
    <property type="project" value="InterPro"/>
</dbReference>
<keyword evidence="7" id="KW-1185">Reference proteome</keyword>